<dbReference type="InterPro" id="IPR037284">
    <property type="entry name" value="SUF_FeS_clus_asmbl_SufBD_sf"/>
</dbReference>
<dbReference type="InterPro" id="IPR055346">
    <property type="entry name" value="Fe-S_cluster_assembly_SufBD"/>
</dbReference>
<dbReference type="PANTHER" id="PTHR43575">
    <property type="entry name" value="PROTEIN ABCI7, CHLOROPLASTIC"/>
    <property type="match status" value="1"/>
</dbReference>
<dbReference type="InterPro" id="IPR011542">
    <property type="entry name" value="SUF_FeS_clus_asmbl_SufD"/>
</dbReference>
<gene>
    <name evidence="3" type="primary">sufD</name>
    <name evidence="3" type="ORF">H9661_04260</name>
</gene>
<accession>A0ABR8PQZ0</accession>
<organism evidence="3 4">
    <name type="scientific">Clostridium cibarium</name>
    <dbReference type="NCBI Taxonomy" id="2762247"/>
    <lineage>
        <taxon>Bacteria</taxon>
        <taxon>Bacillati</taxon>
        <taxon>Bacillota</taxon>
        <taxon>Clostridia</taxon>
        <taxon>Eubacteriales</taxon>
        <taxon>Clostridiaceae</taxon>
        <taxon>Clostridium</taxon>
    </lineage>
</organism>
<comment type="similarity">
    <text evidence="1">Belongs to the iron-sulfur cluster assembly SufBD family.</text>
</comment>
<dbReference type="EMBL" id="JACSRA010000005">
    <property type="protein sequence ID" value="MBD7910568.1"/>
    <property type="molecule type" value="Genomic_DNA"/>
</dbReference>
<dbReference type="PANTHER" id="PTHR43575:SF1">
    <property type="entry name" value="PROTEIN ABCI7, CHLOROPLASTIC"/>
    <property type="match status" value="1"/>
</dbReference>
<evidence type="ECO:0000256" key="1">
    <source>
        <dbReference type="ARBA" id="ARBA00043967"/>
    </source>
</evidence>
<keyword evidence="4" id="KW-1185">Reference proteome</keyword>
<sequence>MEAINFDNLNKTPVRTKSWLNINDISLGKLNIEEIKEFNNVTIKGEVNGVNIQKLKNNNLFPIYKEFIYGVSEELIKQGNEHFNNGYLITISESIKEPIILEFDFDKDNKTLIDNLIILGKENSKAEIIVKYKSLDNSDGYHNGICTVYSMKNSNIKLVKVNLLNDNIIHFDSNVSDVDSLSTADFVSIDLGSKYSITNYHADLKADSSTSNIDSIYLGGNKKVIDINYIVTHTGINSKSNMNVKGALQGEAKKAFKGTIDFKRGSSKSVGSEDEYCMLLSKEAKAKAMPILLCGEDDVSGEHSASSGRIDENKLFYLMSRGLSYDEAKIIIVRAAFNPIIDKISDPNIIEEILEQVNRSLKNE</sequence>
<proteinExistence type="inferred from homology"/>
<dbReference type="Pfam" id="PF01458">
    <property type="entry name" value="SUFBD_core"/>
    <property type="match status" value="1"/>
</dbReference>
<dbReference type="Proteomes" id="UP000627781">
    <property type="component" value="Unassembled WGS sequence"/>
</dbReference>
<feature type="domain" description="SUF system FeS cluster assembly SufBD core" evidence="2">
    <location>
        <begin position="107"/>
        <end position="335"/>
    </location>
</feature>
<reference evidence="3 4" key="1">
    <citation type="submission" date="2020-08" db="EMBL/GenBank/DDBJ databases">
        <title>A Genomic Blueprint of the Chicken Gut Microbiome.</title>
        <authorList>
            <person name="Gilroy R."/>
            <person name="Ravi A."/>
            <person name="Getino M."/>
            <person name="Pursley I."/>
            <person name="Horton D.L."/>
            <person name="Alikhan N.-F."/>
            <person name="Baker D."/>
            <person name="Gharbi K."/>
            <person name="Hall N."/>
            <person name="Watson M."/>
            <person name="Adriaenssens E.M."/>
            <person name="Foster-Nyarko E."/>
            <person name="Jarju S."/>
            <person name="Secka A."/>
            <person name="Antonio M."/>
            <person name="Oren A."/>
            <person name="Chaudhuri R."/>
            <person name="La Ragione R.M."/>
            <person name="Hildebrand F."/>
            <person name="Pallen M.J."/>
        </authorList>
    </citation>
    <scope>NUCLEOTIDE SEQUENCE [LARGE SCALE GENOMIC DNA]</scope>
    <source>
        <strain evidence="3 4">Sa3CVN1</strain>
    </source>
</reference>
<name>A0ABR8PQZ0_9CLOT</name>
<evidence type="ECO:0000313" key="3">
    <source>
        <dbReference type="EMBL" id="MBD7910568.1"/>
    </source>
</evidence>
<dbReference type="NCBIfam" id="TIGR01981">
    <property type="entry name" value="sufD"/>
    <property type="match status" value="1"/>
</dbReference>
<dbReference type="SUPFAM" id="SSF101960">
    <property type="entry name" value="Stabilizer of iron transporter SufD"/>
    <property type="match status" value="1"/>
</dbReference>
<evidence type="ECO:0000313" key="4">
    <source>
        <dbReference type="Proteomes" id="UP000627781"/>
    </source>
</evidence>
<protein>
    <submittedName>
        <fullName evidence="3">Fe-S cluster assembly protein SufD</fullName>
    </submittedName>
</protein>
<dbReference type="RefSeq" id="WP_191767790.1">
    <property type="nucleotide sequence ID" value="NZ_JACSRA010000005.1"/>
</dbReference>
<dbReference type="InterPro" id="IPR000825">
    <property type="entry name" value="SUF_FeS_clus_asmbl_SufBD_core"/>
</dbReference>
<evidence type="ECO:0000259" key="2">
    <source>
        <dbReference type="Pfam" id="PF01458"/>
    </source>
</evidence>
<comment type="caution">
    <text evidence="3">The sequence shown here is derived from an EMBL/GenBank/DDBJ whole genome shotgun (WGS) entry which is preliminary data.</text>
</comment>